<protein>
    <submittedName>
        <fullName evidence="4">Modulator protein</fullName>
    </submittedName>
    <submittedName>
        <fullName evidence="3">PspA/IM30 family protein</fullName>
    </submittedName>
</protein>
<evidence type="ECO:0000256" key="2">
    <source>
        <dbReference type="SAM" id="Coils"/>
    </source>
</evidence>
<reference evidence="4 5" key="1">
    <citation type="submission" date="2017-01" db="EMBL/GenBank/DDBJ databases">
        <title>Draft genome sequence of Bacillus oleronius.</title>
        <authorList>
            <person name="Allam M."/>
        </authorList>
    </citation>
    <scope>NUCLEOTIDE SEQUENCE [LARGE SCALE GENOMIC DNA]</scope>
    <source>
        <strain evidence="4 5">DSM 9356</strain>
    </source>
</reference>
<feature type="coiled-coil region" evidence="2">
    <location>
        <begin position="111"/>
        <end position="138"/>
    </location>
</feature>
<dbReference type="EMBL" id="JAROYP010000004">
    <property type="protein sequence ID" value="MDH5161023.1"/>
    <property type="molecule type" value="Genomic_DNA"/>
</dbReference>
<evidence type="ECO:0000313" key="3">
    <source>
        <dbReference type="EMBL" id="MDH5161023.1"/>
    </source>
</evidence>
<dbReference type="RefSeq" id="WP_058002486.1">
    <property type="nucleotide sequence ID" value="NZ_CP065424.1"/>
</dbReference>
<comment type="similarity">
    <text evidence="1">Belongs to the PspA/Vipp/IM30 family.</text>
</comment>
<feature type="coiled-coil region" evidence="2">
    <location>
        <begin position="29"/>
        <end position="56"/>
    </location>
</feature>
<sequence length="214" mass="25417">MTTLFERIKHTVMADLNDTMDKKEYKNPISKLNQYLRESENEVKKVEKLIERQYLLKEEFARELKQTEYMAEKRCQQAEIALQANELSLHQIAIDEEALYKVQVLSLREAHGEAVEQLEILEKKHREMKMKLKEMQIKRLELMGRENVIKVTKKMNQVLDNSVISKANTRFEETERYLDHLETRMGAGYDMSMFDSRIKELEKGLKKDETTIND</sequence>
<dbReference type="Proteomes" id="UP000189761">
    <property type="component" value="Unassembled WGS sequence"/>
</dbReference>
<name>A0A8E2IAA4_9BACI</name>
<organism evidence="4 5">
    <name type="scientific">Heyndrickxia oleronia</name>
    <dbReference type="NCBI Taxonomy" id="38875"/>
    <lineage>
        <taxon>Bacteria</taxon>
        <taxon>Bacillati</taxon>
        <taxon>Bacillota</taxon>
        <taxon>Bacilli</taxon>
        <taxon>Bacillales</taxon>
        <taxon>Bacillaceae</taxon>
        <taxon>Heyndrickxia</taxon>
    </lineage>
</organism>
<dbReference type="AlphaFoldDB" id="A0A8E2IAA4"/>
<dbReference type="PANTHER" id="PTHR31088">
    <property type="entry name" value="MEMBRANE-ASSOCIATED PROTEIN VIPP1, CHLOROPLASTIC"/>
    <property type="match status" value="1"/>
</dbReference>
<proteinExistence type="inferred from homology"/>
<evidence type="ECO:0000313" key="4">
    <source>
        <dbReference type="EMBL" id="OOP68865.1"/>
    </source>
</evidence>
<gene>
    <name evidence="4" type="ORF">BWZ43_08195</name>
    <name evidence="3" type="ORF">P5X88_08745</name>
</gene>
<dbReference type="Pfam" id="PF04012">
    <property type="entry name" value="PspA_IM30"/>
    <property type="match status" value="1"/>
</dbReference>
<dbReference type="InterPro" id="IPR007157">
    <property type="entry name" value="PspA_VIPP1"/>
</dbReference>
<dbReference type="Proteomes" id="UP001159179">
    <property type="component" value="Unassembled WGS sequence"/>
</dbReference>
<comment type="caution">
    <text evidence="4">The sequence shown here is derived from an EMBL/GenBank/DDBJ whole genome shotgun (WGS) entry which is preliminary data.</text>
</comment>
<dbReference type="PANTHER" id="PTHR31088:SF6">
    <property type="entry name" value="PHAGE SHOCK PROTEIN A"/>
    <property type="match status" value="1"/>
</dbReference>
<keyword evidence="2" id="KW-0175">Coiled coil</keyword>
<dbReference type="EMBL" id="MTLA01000076">
    <property type="protein sequence ID" value="OOP68865.1"/>
    <property type="molecule type" value="Genomic_DNA"/>
</dbReference>
<reference evidence="3" key="2">
    <citation type="submission" date="2023-03" db="EMBL/GenBank/DDBJ databases">
        <title>Bacterial isolates from washroom surfaces on a university campus.</title>
        <authorList>
            <person name="Holman D.B."/>
            <person name="Gzyl K.E."/>
            <person name="Taheri A.E."/>
        </authorList>
    </citation>
    <scope>NUCLEOTIDE SEQUENCE</scope>
    <source>
        <strain evidence="3">RD03</strain>
    </source>
</reference>
<evidence type="ECO:0000256" key="1">
    <source>
        <dbReference type="ARBA" id="ARBA00043985"/>
    </source>
</evidence>
<evidence type="ECO:0000313" key="5">
    <source>
        <dbReference type="Proteomes" id="UP000189761"/>
    </source>
</evidence>
<keyword evidence="5" id="KW-1185">Reference proteome</keyword>
<accession>A0A8E2IAA4</accession>